<protein>
    <submittedName>
        <fullName evidence="1">Uncharacterized protein</fullName>
    </submittedName>
</protein>
<evidence type="ECO:0000313" key="2">
    <source>
        <dbReference type="Proteomes" id="UP000276133"/>
    </source>
</evidence>
<comment type="caution">
    <text evidence="1">The sequence shown here is derived from an EMBL/GenBank/DDBJ whole genome shotgun (WGS) entry which is preliminary data.</text>
</comment>
<evidence type="ECO:0000313" key="1">
    <source>
        <dbReference type="EMBL" id="RNA04885.1"/>
    </source>
</evidence>
<sequence>MCAKWSINNLMLKNEIRILIHRAFDIKLTDINFLRTKYFNINLQDKILYQNINQKLNLILSLNLFYHNHHPDIPNHYSNRVSFVRKSLLRIPKSKKIKAQLKGFSFFVNNYKRKFSYLY</sequence>
<name>A0A3M7Q1I3_BRAPC</name>
<dbReference type="AlphaFoldDB" id="A0A3M7Q1I3"/>
<dbReference type="Proteomes" id="UP000276133">
    <property type="component" value="Unassembled WGS sequence"/>
</dbReference>
<keyword evidence="2" id="KW-1185">Reference proteome</keyword>
<organism evidence="1 2">
    <name type="scientific">Brachionus plicatilis</name>
    <name type="common">Marine rotifer</name>
    <name type="synonym">Brachionus muelleri</name>
    <dbReference type="NCBI Taxonomy" id="10195"/>
    <lineage>
        <taxon>Eukaryota</taxon>
        <taxon>Metazoa</taxon>
        <taxon>Spiralia</taxon>
        <taxon>Gnathifera</taxon>
        <taxon>Rotifera</taxon>
        <taxon>Eurotatoria</taxon>
        <taxon>Monogononta</taxon>
        <taxon>Pseudotrocha</taxon>
        <taxon>Ploima</taxon>
        <taxon>Brachionidae</taxon>
        <taxon>Brachionus</taxon>
    </lineage>
</organism>
<dbReference type="EMBL" id="REGN01007934">
    <property type="protein sequence ID" value="RNA04885.1"/>
    <property type="molecule type" value="Genomic_DNA"/>
</dbReference>
<gene>
    <name evidence="1" type="ORF">BpHYR1_015894</name>
</gene>
<reference evidence="1 2" key="1">
    <citation type="journal article" date="2018" name="Sci. Rep.">
        <title>Genomic signatures of local adaptation to the degree of environmental predictability in rotifers.</title>
        <authorList>
            <person name="Franch-Gras L."/>
            <person name="Hahn C."/>
            <person name="Garcia-Roger E.M."/>
            <person name="Carmona M.J."/>
            <person name="Serra M."/>
            <person name="Gomez A."/>
        </authorList>
    </citation>
    <scope>NUCLEOTIDE SEQUENCE [LARGE SCALE GENOMIC DNA]</scope>
    <source>
        <strain evidence="1">HYR1</strain>
    </source>
</reference>
<proteinExistence type="predicted"/>
<accession>A0A3M7Q1I3</accession>